<dbReference type="Gene3D" id="2.40.10.350">
    <property type="entry name" value="Rod shape-determining protein MreC, domain 2"/>
    <property type="match status" value="1"/>
</dbReference>
<feature type="compositionally biased region" description="Basic and acidic residues" evidence="6">
    <location>
        <begin position="281"/>
        <end position="300"/>
    </location>
</feature>
<dbReference type="Pfam" id="PF04085">
    <property type="entry name" value="MreC"/>
    <property type="match status" value="1"/>
</dbReference>
<dbReference type="InterPro" id="IPR042177">
    <property type="entry name" value="Cell/Rod_1"/>
</dbReference>
<dbReference type="Proteomes" id="UP000672027">
    <property type="component" value="Chromosome"/>
</dbReference>
<evidence type="ECO:0000256" key="6">
    <source>
        <dbReference type="SAM" id="MobiDB-lite"/>
    </source>
</evidence>
<organism evidence="8 9">
    <name type="scientific">Candidatus Thiothrix anitrata</name>
    <dbReference type="NCBI Taxonomy" id="2823902"/>
    <lineage>
        <taxon>Bacteria</taxon>
        <taxon>Pseudomonadati</taxon>
        <taxon>Pseudomonadota</taxon>
        <taxon>Gammaproteobacteria</taxon>
        <taxon>Thiotrichales</taxon>
        <taxon>Thiotrichaceae</taxon>
        <taxon>Thiothrix</taxon>
    </lineage>
</organism>
<dbReference type="InterPro" id="IPR055342">
    <property type="entry name" value="MreC_beta-barrel_core"/>
</dbReference>
<dbReference type="InterPro" id="IPR042175">
    <property type="entry name" value="Cell/Rod_MreC_2"/>
</dbReference>
<dbReference type="PANTHER" id="PTHR34138:SF1">
    <property type="entry name" value="CELL SHAPE-DETERMINING PROTEIN MREC"/>
    <property type="match status" value="1"/>
</dbReference>
<comment type="similarity">
    <text evidence="1 5">Belongs to the MreC family.</text>
</comment>
<dbReference type="NCBIfam" id="TIGR00219">
    <property type="entry name" value="mreC"/>
    <property type="match status" value="1"/>
</dbReference>
<keyword evidence="9" id="KW-1185">Reference proteome</keyword>
<keyword evidence="3 5" id="KW-0133">Cell shape</keyword>
<gene>
    <name evidence="8" type="primary">mreC</name>
    <name evidence="8" type="ORF">J8380_03140</name>
</gene>
<evidence type="ECO:0000256" key="4">
    <source>
        <dbReference type="ARBA" id="ARBA00032089"/>
    </source>
</evidence>
<dbReference type="InterPro" id="IPR007221">
    <property type="entry name" value="MreC"/>
</dbReference>
<dbReference type="PANTHER" id="PTHR34138">
    <property type="entry name" value="CELL SHAPE-DETERMINING PROTEIN MREC"/>
    <property type="match status" value="1"/>
</dbReference>
<evidence type="ECO:0000256" key="3">
    <source>
        <dbReference type="ARBA" id="ARBA00022960"/>
    </source>
</evidence>
<feature type="domain" description="Rod shape-determining protein MreC beta-barrel core" evidence="7">
    <location>
        <begin position="113"/>
        <end position="258"/>
    </location>
</feature>
<dbReference type="PIRSF" id="PIRSF038471">
    <property type="entry name" value="MreC"/>
    <property type="match status" value="1"/>
</dbReference>
<proteinExistence type="inferred from homology"/>
<evidence type="ECO:0000313" key="9">
    <source>
        <dbReference type="Proteomes" id="UP000672027"/>
    </source>
</evidence>
<dbReference type="EMBL" id="CP072800">
    <property type="protein sequence ID" value="QTR50579.1"/>
    <property type="molecule type" value="Genomic_DNA"/>
</dbReference>
<evidence type="ECO:0000256" key="2">
    <source>
        <dbReference type="ARBA" id="ARBA00013855"/>
    </source>
</evidence>
<feature type="compositionally biased region" description="Pro residues" evidence="6">
    <location>
        <begin position="263"/>
        <end position="273"/>
    </location>
</feature>
<comment type="function">
    <text evidence="5">Involved in formation and maintenance of cell shape.</text>
</comment>
<evidence type="ECO:0000256" key="1">
    <source>
        <dbReference type="ARBA" id="ARBA00009369"/>
    </source>
</evidence>
<dbReference type="Gene3D" id="2.40.10.340">
    <property type="entry name" value="Rod shape-determining protein MreC, domain 1"/>
    <property type="match status" value="1"/>
</dbReference>
<evidence type="ECO:0000313" key="8">
    <source>
        <dbReference type="EMBL" id="QTR50579.1"/>
    </source>
</evidence>
<evidence type="ECO:0000256" key="5">
    <source>
        <dbReference type="PIRNR" id="PIRNR038471"/>
    </source>
</evidence>
<name>A0ABX7X7W4_9GAMM</name>
<evidence type="ECO:0000259" key="7">
    <source>
        <dbReference type="Pfam" id="PF04085"/>
    </source>
</evidence>
<feature type="region of interest" description="Disordered" evidence="6">
    <location>
        <begin position="261"/>
        <end position="309"/>
    </location>
</feature>
<sequence>MVLLLGALTLMAVDYRHSESLRPIRTVSLMLVYPVLVSVDSPHRFYNRTVGFFSSQTQLALENTALKEQIQTYAAQQRVLSSVQQENAHLRAMLNAAPSDSYTFGLAEILEAANDRVRGLMLLNKGANDGVHESQVVLSGENIYGQIVNVTPFSSKVLQLIDRNHTIPVRNQRTGERALASGMGRGQPLEIRNLPGSSDVKEGDIFVSSGLGGLYPPGFPVAKVIPQGVEFKQGAPSATVKAAPLVNYEATRDVLLIWRKPGIPEPQPLPAPEPKNASDATSDRDTKKDSQQTNESKPETPVRQSGGGR</sequence>
<accession>A0ABX7X7W4</accession>
<protein>
    <recommendedName>
        <fullName evidence="2 5">Cell shape-determining protein MreC</fullName>
    </recommendedName>
    <alternativeName>
        <fullName evidence="4 5">Cell shape protein MreC</fullName>
    </alternativeName>
</protein>
<reference evidence="8 9" key="1">
    <citation type="submission" date="2021-04" db="EMBL/GenBank/DDBJ databases">
        <title>Genomics, taxonomy and metabolism of representatives of sulfur bacteria of the genus Thiothrix: Thiothrix fructosivorans QT, Thiothrix unzii A1T and three new species, Thiothrix subterranea sp. nov., Thiothrix litoralis sp. nov. and 'Candidatus Thiothrix anitrata' sp. nov.</title>
        <authorList>
            <person name="Ravin N.V."/>
            <person name="Smolyakov D."/>
            <person name="Rudenko T.S."/>
            <person name="Mardanov A.V."/>
            <person name="Beletsky A.V."/>
            <person name="Markov N.D."/>
            <person name="Fomenkov A.I."/>
            <person name="Roberts R.J."/>
            <person name="Karnachuk O.V."/>
            <person name="Novikov A."/>
            <person name="Grabovich M.Y."/>
        </authorList>
    </citation>
    <scope>NUCLEOTIDE SEQUENCE [LARGE SCALE GENOMIC DNA]</scope>
    <source>
        <strain evidence="8 9">A52</strain>
    </source>
</reference>